<organism evidence="1 2">
    <name type="scientific">Taxus chinensis</name>
    <name type="common">Chinese yew</name>
    <name type="synonym">Taxus wallichiana var. chinensis</name>
    <dbReference type="NCBI Taxonomy" id="29808"/>
    <lineage>
        <taxon>Eukaryota</taxon>
        <taxon>Viridiplantae</taxon>
        <taxon>Streptophyta</taxon>
        <taxon>Embryophyta</taxon>
        <taxon>Tracheophyta</taxon>
        <taxon>Spermatophyta</taxon>
        <taxon>Pinopsida</taxon>
        <taxon>Pinidae</taxon>
        <taxon>Conifers II</taxon>
        <taxon>Cupressales</taxon>
        <taxon>Taxaceae</taxon>
        <taxon>Taxus</taxon>
    </lineage>
</organism>
<dbReference type="EMBL" id="JAHRHJ020000001">
    <property type="protein sequence ID" value="KAH9330157.1"/>
    <property type="molecule type" value="Genomic_DNA"/>
</dbReference>
<dbReference type="AlphaFoldDB" id="A0AA38LQY7"/>
<name>A0AA38LQY7_TAXCH</name>
<protein>
    <submittedName>
        <fullName evidence="1">Uncharacterized protein</fullName>
    </submittedName>
</protein>
<evidence type="ECO:0000313" key="2">
    <source>
        <dbReference type="Proteomes" id="UP000824469"/>
    </source>
</evidence>
<dbReference type="Proteomes" id="UP000824469">
    <property type="component" value="Unassembled WGS sequence"/>
</dbReference>
<comment type="caution">
    <text evidence="1">The sequence shown here is derived from an EMBL/GenBank/DDBJ whole genome shotgun (WGS) entry which is preliminary data.</text>
</comment>
<gene>
    <name evidence="1" type="ORF">KI387_002265</name>
</gene>
<accession>A0AA38LQY7</accession>
<evidence type="ECO:0000313" key="1">
    <source>
        <dbReference type="EMBL" id="KAH9330157.1"/>
    </source>
</evidence>
<keyword evidence="2" id="KW-1185">Reference proteome</keyword>
<proteinExistence type="predicted"/>
<reference evidence="1 2" key="1">
    <citation type="journal article" date="2021" name="Nat. Plants">
        <title>The Taxus genome provides insights into paclitaxel biosynthesis.</title>
        <authorList>
            <person name="Xiong X."/>
            <person name="Gou J."/>
            <person name="Liao Q."/>
            <person name="Li Y."/>
            <person name="Zhou Q."/>
            <person name="Bi G."/>
            <person name="Li C."/>
            <person name="Du R."/>
            <person name="Wang X."/>
            <person name="Sun T."/>
            <person name="Guo L."/>
            <person name="Liang H."/>
            <person name="Lu P."/>
            <person name="Wu Y."/>
            <person name="Zhang Z."/>
            <person name="Ro D.K."/>
            <person name="Shang Y."/>
            <person name="Huang S."/>
            <person name="Yan J."/>
        </authorList>
    </citation>
    <scope>NUCLEOTIDE SEQUENCE [LARGE SCALE GENOMIC DNA]</scope>
    <source>
        <strain evidence="1">Ta-2019</strain>
    </source>
</reference>
<sequence>VAQYGIPFFGYFNCIFFMPEVFIYEEALVDLFVCMPHRAIGERSLKPEPAVIALQKSAIHQNKPGLIFYAAPMEFKLSINRFVLEGVKKKASIEPLNNRRQ</sequence>
<feature type="non-terminal residue" evidence="1">
    <location>
        <position position="101"/>
    </location>
</feature>
<feature type="non-terminal residue" evidence="1">
    <location>
        <position position="1"/>
    </location>
</feature>